<feature type="transmembrane region" description="Helical" evidence="8">
    <location>
        <begin position="167"/>
        <end position="185"/>
    </location>
</feature>
<feature type="transmembrane region" description="Helical" evidence="8">
    <location>
        <begin position="20"/>
        <end position="43"/>
    </location>
</feature>
<reference evidence="9 10" key="1">
    <citation type="submission" date="2017-09" db="EMBL/GenBank/DDBJ databases">
        <title>Genome sequences of Natrinema ejinorence JCM 13890T.</title>
        <authorList>
            <person name="Roh S.W."/>
            <person name="Kim Y.B."/>
            <person name="Kim J.Y."/>
        </authorList>
    </citation>
    <scope>NUCLEOTIDE SEQUENCE [LARGE SCALE GENOMIC DNA]</scope>
    <source>
        <strain evidence="9 10">JCM 13890</strain>
    </source>
</reference>
<dbReference type="PANTHER" id="PTHR34979">
    <property type="entry name" value="INNER MEMBRANE PROTEIN YGAZ"/>
    <property type="match status" value="1"/>
</dbReference>
<feature type="transmembrane region" description="Helical" evidence="8">
    <location>
        <begin position="205"/>
        <end position="227"/>
    </location>
</feature>
<evidence type="ECO:0000313" key="9">
    <source>
        <dbReference type="EMBL" id="PCR88852.1"/>
    </source>
</evidence>
<comment type="caution">
    <text evidence="9">The sequence shown here is derived from an EMBL/GenBank/DDBJ whole genome shotgun (WGS) entry which is preliminary data.</text>
</comment>
<proteinExistence type="inferred from homology"/>
<comment type="subcellular location">
    <subcellularLocation>
        <location evidence="1">Cell membrane</location>
        <topology evidence="1">Multi-pass membrane protein</topology>
    </subcellularLocation>
</comment>
<gene>
    <name evidence="9" type="ORF">CP557_20440</name>
</gene>
<sequence>MGVSRAVSARHEFAAGARDLLPALVSLFPIAVIIGITAVETGLTTPQAIWMSVGIYTGLAQAAMLELMNASASMVVIVAAGVIINLRLLLYSASLAPYFDSQSLNERISLAYLNIDTVYALSIATFENGGTDEKAAYYVGAGVASWVVWQSGTLVGLFFGGIVPDGLNLEFAIPLLFIALLVPVLNDRPAIGAGVAGGSVAVFAAGLPFNLGLIVGTLAGILVGVFGERRWST</sequence>
<evidence type="ECO:0000313" key="10">
    <source>
        <dbReference type="Proteomes" id="UP000219689"/>
    </source>
</evidence>
<dbReference type="AlphaFoldDB" id="A0A2A5QPV7"/>
<evidence type="ECO:0000256" key="8">
    <source>
        <dbReference type="SAM" id="Phobius"/>
    </source>
</evidence>
<keyword evidence="7 8" id="KW-0472">Membrane</keyword>
<evidence type="ECO:0000256" key="1">
    <source>
        <dbReference type="ARBA" id="ARBA00004651"/>
    </source>
</evidence>
<accession>A0A2A5QPV7</accession>
<dbReference type="GO" id="GO:1903785">
    <property type="term" value="P:L-valine transmembrane transport"/>
    <property type="evidence" value="ECO:0007669"/>
    <property type="project" value="TreeGrafter"/>
</dbReference>
<dbReference type="PANTHER" id="PTHR34979:SF1">
    <property type="entry name" value="INNER MEMBRANE PROTEIN YGAZ"/>
    <property type="match status" value="1"/>
</dbReference>
<dbReference type="GO" id="GO:0005886">
    <property type="term" value="C:plasma membrane"/>
    <property type="evidence" value="ECO:0007669"/>
    <property type="project" value="UniProtKB-SubCell"/>
</dbReference>
<evidence type="ECO:0000256" key="6">
    <source>
        <dbReference type="ARBA" id="ARBA00022989"/>
    </source>
</evidence>
<comment type="similarity">
    <text evidence="2">Belongs to the AzlC family.</text>
</comment>
<feature type="transmembrane region" description="Helical" evidence="8">
    <location>
        <begin position="75"/>
        <end position="99"/>
    </location>
</feature>
<protein>
    <submittedName>
        <fullName evidence="9">Branched-chain amino acid ABC transporter permease</fullName>
    </submittedName>
</protein>
<keyword evidence="3" id="KW-0813">Transport</keyword>
<keyword evidence="10" id="KW-1185">Reference proteome</keyword>
<keyword evidence="6 8" id="KW-1133">Transmembrane helix</keyword>
<organism evidence="9 10">
    <name type="scientific">Natrinema ejinorense</name>
    <dbReference type="NCBI Taxonomy" id="373386"/>
    <lineage>
        <taxon>Archaea</taxon>
        <taxon>Methanobacteriati</taxon>
        <taxon>Methanobacteriota</taxon>
        <taxon>Stenosarchaea group</taxon>
        <taxon>Halobacteria</taxon>
        <taxon>Halobacteriales</taxon>
        <taxon>Natrialbaceae</taxon>
        <taxon>Natrinema</taxon>
    </lineage>
</organism>
<keyword evidence="5 8" id="KW-0812">Transmembrane</keyword>
<dbReference type="Proteomes" id="UP000219689">
    <property type="component" value="Unassembled WGS sequence"/>
</dbReference>
<feature type="transmembrane region" description="Helical" evidence="8">
    <location>
        <begin position="49"/>
        <end position="68"/>
    </location>
</feature>
<evidence type="ECO:0000256" key="3">
    <source>
        <dbReference type="ARBA" id="ARBA00022448"/>
    </source>
</evidence>
<feature type="transmembrane region" description="Helical" evidence="8">
    <location>
        <begin position="135"/>
        <end position="160"/>
    </location>
</feature>
<dbReference type="Pfam" id="PF03591">
    <property type="entry name" value="AzlC"/>
    <property type="match status" value="1"/>
</dbReference>
<dbReference type="EMBL" id="NXNI01000002">
    <property type="protein sequence ID" value="PCR88852.1"/>
    <property type="molecule type" value="Genomic_DNA"/>
</dbReference>
<name>A0A2A5QPV7_9EURY</name>
<keyword evidence="4" id="KW-1003">Cell membrane</keyword>
<evidence type="ECO:0000256" key="4">
    <source>
        <dbReference type="ARBA" id="ARBA00022475"/>
    </source>
</evidence>
<evidence type="ECO:0000256" key="2">
    <source>
        <dbReference type="ARBA" id="ARBA00010735"/>
    </source>
</evidence>
<evidence type="ECO:0000256" key="5">
    <source>
        <dbReference type="ARBA" id="ARBA00022692"/>
    </source>
</evidence>
<evidence type="ECO:0000256" key="7">
    <source>
        <dbReference type="ARBA" id="ARBA00023136"/>
    </source>
</evidence>
<dbReference type="InterPro" id="IPR011606">
    <property type="entry name" value="Brnchd-chn_aa_trnsp_permease"/>
</dbReference>